<dbReference type="Proteomes" id="UP000245383">
    <property type="component" value="Unassembled WGS sequence"/>
</dbReference>
<protein>
    <recommendedName>
        <fullName evidence="4">DUF2415 domain-containing protein</fullName>
    </recommendedName>
</protein>
<reference evidence="2 3" key="1">
    <citation type="journal article" date="2018" name="MBio">
        <title>Comparative Genomics Reveals the Core Gene Toolbox for the Fungus-Insect Symbiosis.</title>
        <authorList>
            <person name="Wang Y."/>
            <person name="Stata M."/>
            <person name="Wang W."/>
            <person name="Stajich J.E."/>
            <person name="White M.M."/>
            <person name="Moncalvo J.M."/>
        </authorList>
    </citation>
    <scope>NUCLEOTIDE SEQUENCE [LARGE SCALE GENOMIC DNA]</scope>
    <source>
        <strain evidence="2 3">SWE-8-4</strain>
    </source>
</reference>
<dbReference type="SMART" id="SM00320">
    <property type="entry name" value="WD40"/>
    <property type="match status" value="4"/>
</dbReference>
<proteinExistence type="inferred from homology"/>
<organism evidence="2 3">
    <name type="scientific">Smittium simulii</name>
    <dbReference type="NCBI Taxonomy" id="133385"/>
    <lineage>
        <taxon>Eukaryota</taxon>
        <taxon>Fungi</taxon>
        <taxon>Fungi incertae sedis</taxon>
        <taxon>Zoopagomycota</taxon>
        <taxon>Kickxellomycotina</taxon>
        <taxon>Harpellomycetes</taxon>
        <taxon>Harpellales</taxon>
        <taxon>Legeriomycetaceae</taxon>
        <taxon>Smittium</taxon>
    </lineage>
</organism>
<dbReference type="Gene3D" id="2.130.10.10">
    <property type="entry name" value="YVTN repeat-like/Quinoprotein amine dehydrogenase"/>
    <property type="match status" value="2"/>
</dbReference>
<sequence>MDDFSHKVYGINRQARCMTSINNKAELSEFIVGTIGLDQNNKIHRILIDADNNTQEVQIFSHKEEIWSIDGCSWDPQMLFTVTSKLKNNKYSRAGSIYRMAFDGDDYNLAEQTQKNIYNQSYTDSDRWQTPEPDLSLLKVADLDFRVGDIQKLVCNQRTRAENSFLALGHSSCDILALNNDGLISKLMSLNPNSAGFKEAIDSPYVNDVQLFDAQFIGSGDTLLISGSDGNLFGYDTRIKNLTRDNGIFSFKATNWGNMLVVDGNPNLDYQFSTGGEDGTVRVFDLRKLENGEAYQTLYSNAYNERIQVEISDHSHSHWVYSVEYNPFHDQLLLTSGSDSKVNLFNIYSLSSANIISNMLPKASQNSNADLSEDSNINIDFDQTYSEISRKSFENHHSNQDKACFDSSITDADNYNHDNKEGDNQSVDKNTDNYDLKLFEGDGVNENNLDDGDIYTDLGFTRGKDKLSEEIESTSTKHDGLIAQFDNHESSVYQSCWSKTNPWVFASLSFDGRVVVSYIPQSEKLKILL</sequence>
<gene>
    <name evidence="2" type="ORF">BB561_004300</name>
</gene>
<name>A0A2T9YH24_9FUNG</name>
<evidence type="ECO:0008006" key="4">
    <source>
        <dbReference type="Google" id="ProtNLM"/>
    </source>
</evidence>
<dbReference type="STRING" id="133385.A0A2T9YH24"/>
<evidence type="ECO:0000256" key="1">
    <source>
        <dbReference type="ARBA" id="ARBA00005672"/>
    </source>
</evidence>
<dbReference type="InterPro" id="IPR036322">
    <property type="entry name" value="WD40_repeat_dom_sf"/>
</dbReference>
<accession>A0A2T9YH24</accession>
<dbReference type="InterPro" id="IPR015943">
    <property type="entry name" value="WD40/YVTN_repeat-like_dom_sf"/>
</dbReference>
<dbReference type="GO" id="GO:0016567">
    <property type="term" value="P:protein ubiquitination"/>
    <property type="evidence" value="ECO:0007669"/>
    <property type="project" value="TreeGrafter"/>
</dbReference>
<comment type="similarity">
    <text evidence="1">Belongs to the WD repeat EIPR1 family.</text>
</comment>
<keyword evidence="3" id="KW-1185">Reference proteome</keyword>
<dbReference type="PANTHER" id="PTHR14205:SF15">
    <property type="entry name" value="EARP AND GARP COMPLEX-INTERACTING PROTEIN 1"/>
    <property type="match status" value="1"/>
</dbReference>
<dbReference type="InterPro" id="IPR040323">
    <property type="entry name" value="EIPR1"/>
</dbReference>
<evidence type="ECO:0000313" key="2">
    <source>
        <dbReference type="EMBL" id="PVU91625.1"/>
    </source>
</evidence>
<dbReference type="Pfam" id="PF00400">
    <property type="entry name" value="WD40"/>
    <property type="match status" value="2"/>
</dbReference>
<comment type="caution">
    <text evidence="2">The sequence shown here is derived from an EMBL/GenBank/DDBJ whole genome shotgun (WGS) entry which is preliminary data.</text>
</comment>
<dbReference type="InterPro" id="IPR001680">
    <property type="entry name" value="WD40_rpt"/>
</dbReference>
<evidence type="ECO:0000313" key="3">
    <source>
        <dbReference type="Proteomes" id="UP000245383"/>
    </source>
</evidence>
<dbReference type="EMBL" id="MBFR01000192">
    <property type="protein sequence ID" value="PVU91625.1"/>
    <property type="molecule type" value="Genomic_DNA"/>
</dbReference>
<dbReference type="SUPFAM" id="SSF50978">
    <property type="entry name" value="WD40 repeat-like"/>
    <property type="match status" value="1"/>
</dbReference>
<dbReference type="OrthoDB" id="427795at2759"/>
<dbReference type="AlphaFoldDB" id="A0A2T9YH24"/>
<dbReference type="PANTHER" id="PTHR14205">
    <property type="entry name" value="WD-REPEAT PROTEIN"/>
    <property type="match status" value="1"/>
</dbReference>